<gene>
    <name evidence="2" type="ORF">ACJMK2_011575</name>
</gene>
<evidence type="ECO:0000313" key="2">
    <source>
        <dbReference type="EMBL" id="KAL3856864.1"/>
    </source>
</evidence>
<sequence length="311" mass="34698">MEQAFYTIENSDEFDDANKMTKTYCCQMTKEQFEEESSKETENALKSLTEYLDANPEVYHRILRKKKKQDMENAGFLSFLKVKIMDVLYGGDNPGPPVSDIECKTQLTALKHNMYRVFEYSQESKGRKRTSKRLVEKRLKDKENNGTLSKAMPPPPPPPPLPVQMVSEANTPGRKSTPMKDIINTSMNTPPSLIKSKIKHARNDDLCTMTPLPSIGSLSSLHQELLSSNPLKRLHSCREPRSVNGTPVVSKRGKSSESPGNMSGVQEPLYKALISSMQEKFRNIRSPSPSGSLNNSIASPTNALSPSGFTP</sequence>
<evidence type="ECO:0000313" key="3">
    <source>
        <dbReference type="Proteomes" id="UP001634394"/>
    </source>
</evidence>
<comment type="caution">
    <text evidence="2">The sequence shown here is derived from an EMBL/GenBank/DDBJ whole genome shotgun (WGS) entry which is preliminary data.</text>
</comment>
<organism evidence="2 3">
    <name type="scientific">Sinanodonta woodiana</name>
    <name type="common">Chinese pond mussel</name>
    <name type="synonym">Anodonta woodiana</name>
    <dbReference type="NCBI Taxonomy" id="1069815"/>
    <lineage>
        <taxon>Eukaryota</taxon>
        <taxon>Metazoa</taxon>
        <taxon>Spiralia</taxon>
        <taxon>Lophotrochozoa</taxon>
        <taxon>Mollusca</taxon>
        <taxon>Bivalvia</taxon>
        <taxon>Autobranchia</taxon>
        <taxon>Heteroconchia</taxon>
        <taxon>Palaeoheterodonta</taxon>
        <taxon>Unionida</taxon>
        <taxon>Unionoidea</taxon>
        <taxon>Unionidae</taxon>
        <taxon>Unioninae</taxon>
        <taxon>Sinanodonta</taxon>
    </lineage>
</organism>
<feature type="region of interest" description="Disordered" evidence="1">
    <location>
        <begin position="122"/>
        <end position="191"/>
    </location>
</feature>
<name>A0ABD3V5J9_SINWO</name>
<dbReference type="PANTHER" id="PTHR36867:SF1">
    <property type="entry name" value="RIKEN CDNA 2610318N02 GENE"/>
    <property type="match status" value="1"/>
</dbReference>
<feature type="region of interest" description="Disordered" evidence="1">
    <location>
        <begin position="280"/>
        <end position="311"/>
    </location>
</feature>
<keyword evidence="3" id="KW-1185">Reference proteome</keyword>
<reference evidence="2 3" key="1">
    <citation type="submission" date="2024-11" db="EMBL/GenBank/DDBJ databases">
        <title>Chromosome-level genome assembly of the freshwater bivalve Anodonta woodiana.</title>
        <authorList>
            <person name="Chen X."/>
        </authorList>
    </citation>
    <scope>NUCLEOTIDE SEQUENCE [LARGE SCALE GENOMIC DNA]</scope>
    <source>
        <strain evidence="2">MN2024</strain>
        <tissue evidence="2">Gills</tissue>
    </source>
</reference>
<feature type="region of interest" description="Disordered" evidence="1">
    <location>
        <begin position="232"/>
        <end position="266"/>
    </location>
</feature>
<feature type="compositionally biased region" description="Basic and acidic residues" evidence="1">
    <location>
        <begin position="133"/>
        <end position="144"/>
    </location>
</feature>
<feature type="compositionally biased region" description="Polar residues" evidence="1">
    <location>
        <begin position="285"/>
        <end position="311"/>
    </location>
</feature>
<dbReference type="Proteomes" id="UP001634394">
    <property type="component" value="Unassembled WGS sequence"/>
</dbReference>
<dbReference type="PANTHER" id="PTHR36867">
    <property type="entry name" value="MCG131172, ISOFORM CRA_A"/>
    <property type="match status" value="1"/>
</dbReference>
<dbReference type="EMBL" id="JBJQND010000013">
    <property type="protein sequence ID" value="KAL3856864.1"/>
    <property type="molecule type" value="Genomic_DNA"/>
</dbReference>
<feature type="compositionally biased region" description="Pro residues" evidence="1">
    <location>
        <begin position="152"/>
        <end position="162"/>
    </location>
</feature>
<dbReference type="AlphaFoldDB" id="A0ABD3V5J9"/>
<evidence type="ECO:0000256" key="1">
    <source>
        <dbReference type="SAM" id="MobiDB-lite"/>
    </source>
</evidence>
<proteinExistence type="predicted"/>
<protein>
    <submittedName>
        <fullName evidence="2">Uncharacterized protein</fullName>
    </submittedName>
</protein>
<accession>A0ABD3V5J9</accession>